<dbReference type="Proteomes" id="UP000269396">
    <property type="component" value="Unassembled WGS sequence"/>
</dbReference>
<sequence>MSIALNPDQISNVIVPDMVCSGGPHISGEISYKSEENMLNEPKHDQRHDVV</sequence>
<organism evidence="1 2">
    <name type="scientific">Schistosoma mattheei</name>
    <dbReference type="NCBI Taxonomy" id="31246"/>
    <lineage>
        <taxon>Eukaryota</taxon>
        <taxon>Metazoa</taxon>
        <taxon>Spiralia</taxon>
        <taxon>Lophotrochozoa</taxon>
        <taxon>Platyhelminthes</taxon>
        <taxon>Trematoda</taxon>
        <taxon>Digenea</taxon>
        <taxon>Strigeidida</taxon>
        <taxon>Schistosomatoidea</taxon>
        <taxon>Schistosomatidae</taxon>
        <taxon>Schistosoma</taxon>
    </lineage>
</organism>
<evidence type="ECO:0000313" key="1">
    <source>
        <dbReference type="EMBL" id="VDP36209.1"/>
    </source>
</evidence>
<reference evidence="1 2" key="1">
    <citation type="submission" date="2018-11" db="EMBL/GenBank/DDBJ databases">
        <authorList>
            <consortium name="Pathogen Informatics"/>
        </authorList>
    </citation>
    <scope>NUCLEOTIDE SEQUENCE [LARGE SCALE GENOMIC DNA]</scope>
    <source>
        <strain>Denwood</strain>
        <strain evidence="2">Zambia</strain>
    </source>
</reference>
<proteinExistence type="predicted"/>
<dbReference type="EMBL" id="UZAL01027858">
    <property type="protein sequence ID" value="VDP36209.1"/>
    <property type="molecule type" value="Genomic_DNA"/>
</dbReference>
<evidence type="ECO:0000313" key="2">
    <source>
        <dbReference type="Proteomes" id="UP000269396"/>
    </source>
</evidence>
<keyword evidence="2" id="KW-1185">Reference proteome</keyword>
<dbReference type="AlphaFoldDB" id="A0A183NXM9"/>
<gene>
    <name evidence="1" type="ORF">SMTD_LOCUS6865</name>
</gene>
<protein>
    <submittedName>
        <fullName evidence="1">Uncharacterized protein</fullName>
    </submittedName>
</protein>
<accession>A0A183NXM9</accession>
<name>A0A183NXM9_9TREM</name>